<name>A0A1H7VIV6_9BACT</name>
<evidence type="ECO:0000313" key="1">
    <source>
        <dbReference type="EMBL" id="SEM08775.1"/>
    </source>
</evidence>
<evidence type="ECO:0000313" key="2">
    <source>
        <dbReference type="Proteomes" id="UP000198984"/>
    </source>
</evidence>
<dbReference type="Proteomes" id="UP000198984">
    <property type="component" value="Unassembled WGS sequence"/>
</dbReference>
<organism evidence="1 2">
    <name type="scientific">Chitinophaga rupis</name>
    <dbReference type="NCBI Taxonomy" id="573321"/>
    <lineage>
        <taxon>Bacteria</taxon>
        <taxon>Pseudomonadati</taxon>
        <taxon>Bacteroidota</taxon>
        <taxon>Chitinophagia</taxon>
        <taxon>Chitinophagales</taxon>
        <taxon>Chitinophagaceae</taxon>
        <taxon>Chitinophaga</taxon>
    </lineage>
</organism>
<reference evidence="1 2" key="1">
    <citation type="submission" date="2016-10" db="EMBL/GenBank/DDBJ databases">
        <authorList>
            <person name="de Groot N.N."/>
        </authorList>
    </citation>
    <scope>NUCLEOTIDE SEQUENCE [LARGE SCALE GENOMIC DNA]</scope>
    <source>
        <strain evidence="1 2">DSM 21039</strain>
    </source>
</reference>
<gene>
    <name evidence="1" type="ORF">SAMN04488505_103338</name>
</gene>
<accession>A0A1H7VIV6</accession>
<sequence>MHLTCFAYYIGQFYKRLQPAFGIWQITFPRKMALRST</sequence>
<keyword evidence="2" id="KW-1185">Reference proteome</keyword>
<dbReference type="EMBL" id="FOBB01000003">
    <property type="protein sequence ID" value="SEM08775.1"/>
    <property type="molecule type" value="Genomic_DNA"/>
</dbReference>
<proteinExistence type="predicted"/>
<protein>
    <submittedName>
        <fullName evidence="1">Uncharacterized protein</fullName>
    </submittedName>
</protein>
<dbReference type="AlphaFoldDB" id="A0A1H7VIV6"/>